<protein>
    <submittedName>
        <fullName evidence="3">Nitrate ABC transporter substrate-binding protein</fullName>
    </submittedName>
</protein>
<dbReference type="PANTHER" id="PTHR30024:SF2">
    <property type="entry name" value="ABC TRANSPORTER SUBSTRATE-BINDING PROTEIN"/>
    <property type="match status" value="1"/>
</dbReference>
<dbReference type="AlphaFoldDB" id="A0A172YG68"/>
<dbReference type="PANTHER" id="PTHR30024">
    <property type="entry name" value="ALIPHATIC SULFONATES-BINDING PROTEIN-RELATED"/>
    <property type="match status" value="1"/>
</dbReference>
<evidence type="ECO:0000313" key="4">
    <source>
        <dbReference type="Proteomes" id="UP000077875"/>
    </source>
</evidence>
<dbReference type="Proteomes" id="UP000077875">
    <property type="component" value="Chromosome"/>
</dbReference>
<dbReference type="SUPFAM" id="SSF53850">
    <property type="entry name" value="Periplasmic binding protein-like II"/>
    <property type="match status" value="1"/>
</dbReference>
<organism evidence="3 4">
    <name type="scientific">Halotalea alkalilenta</name>
    <dbReference type="NCBI Taxonomy" id="376489"/>
    <lineage>
        <taxon>Bacteria</taxon>
        <taxon>Pseudomonadati</taxon>
        <taxon>Pseudomonadota</taxon>
        <taxon>Gammaproteobacteria</taxon>
        <taxon>Oceanospirillales</taxon>
        <taxon>Halomonadaceae</taxon>
        <taxon>Halotalea</taxon>
    </lineage>
</organism>
<feature type="domain" description="SsuA/THI5-like" evidence="2">
    <location>
        <begin position="71"/>
        <end position="275"/>
    </location>
</feature>
<evidence type="ECO:0000313" key="3">
    <source>
        <dbReference type="EMBL" id="ANF58062.1"/>
    </source>
</evidence>
<keyword evidence="1" id="KW-0732">Signal</keyword>
<dbReference type="STRING" id="376489.A5892_11775"/>
<evidence type="ECO:0000259" key="2">
    <source>
        <dbReference type="Pfam" id="PF09084"/>
    </source>
</evidence>
<dbReference type="InterPro" id="IPR015168">
    <property type="entry name" value="SsuA/THI5"/>
</dbReference>
<dbReference type="Gene3D" id="3.40.190.10">
    <property type="entry name" value="Periplasmic binding protein-like II"/>
    <property type="match status" value="2"/>
</dbReference>
<reference evidence="3 4" key="1">
    <citation type="submission" date="2016-04" db="EMBL/GenBank/DDBJ databases">
        <title>Complete Genome Sequence of Halotalea alkalilenta IHB B 13600.</title>
        <authorList>
            <person name="Swarnkar M.K."/>
            <person name="Sharma A."/>
            <person name="Kaushal K."/>
            <person name="Soni R."/>
            <person name="Rana S."/>
            <person name="Singh A.K."/>
            <person name="Gulati A."/>
        </authorList>
    </citation>
    <scope>NUCLEOTIDE SEQUENCE [LARGE SCALE GENOMIC DNA]</scope>
    <source>
        <strain evidence="3 4">IHB B 13600</strain>
    </source>
</reference>
<gene>
    <name evidence="3" type="ORF">A5892_11775</name>
</gene>
<name>A0A172YG68_9GAMM</name>
<dbReference type="KEGG" id="haa:A5892_11775"/>
<evidence type="ECO:0000256" key="1">
    <source>
        <dbReference type="SAM" id="SignalP"/>
    </source>
</evidence>
<dbReference type="EMBL" id="CP015243">
    <property type="protein sequence ID" value="ANF58062.1"/>
    <property type="molecule type" value="Genomic_DNA"/>
</dbReference>
<feature type="chain" id="PRO_5008004695" evidence="1">
    <location>
        <begin position="36"/>
        <end position="345"/>
    </location>
</feature>
<dbReference type="Pfam" id="PF09084">
    <property type="entry name" value="NMT1"/>
    <property type="match status" value="1"/>
</dbReference>
<accession>A0A172YG68</accession>
<feature type="signal peptide" evidence="1">
    <location>
        <begin position="1"/>
        <end position="35"/>
    </location>
</feature>
<proteinExistence type="predicted"/>
<keyword evidence="4" id="KW-1185">Reference proteome</keyword>
<sequence>MFLPLPRARFIHRLMLGALALALATAFSLGSRAQADERLTIGEQFGLPYLLFFVMRDQGLIEKHAADRGVEGLEVDWRQISGGAQMNSALLSGSIDIGAAGVGPLLTLWDRTYGNADVRAIAALGSAPIELVTNQERIKSLADFTAQDRIAVPATSVSVQSRILQMAAAKQFGEDQWQRLEPLTVSMSHPEAAAAIISGGTEITGHMANPPFNYQELERPNTHVVLSSYDVLGDNASANLAFATKRFRESRPEVYAAFLDALEDASRFIAAHPAESAETFKRVTGSNLDTGFVTSLLEKPEFNFAITPRHTYPLAEFMHRVGAIKQNPQSWQDYFFPEVHADGGS</sequence>
<dbReference type="RefSeq" id="WP_064122968.1">
    <property type="nucleotide sequence ID" value="NZ_CP015243.1"/>
</dbReference>